<keyword evidence="2" id="KW-0145">Chemotaxis</keyword>
<evidence type="ECO:0000256" key="3">
    <source>
        <dbReference type="ARBA" id="ARBA00029447"/>
    </source>
</evidence>
<evidence type="ECO:0000256" key="2">
    <source>
        <dbReference type="ARBA" id="ARBA00022500"/>
    </source>
</evidence>
<dbReference type="PANTHER" id="PTHR43531:SF11">
    <property type="entry name" value="METHYL-ACCEPTING CHEMOTAXIS PROTEIN 3"/>
    <property type="match status" value="1"/>
</dbReference>
<evidence type="ECO:0000256" key="6">
    <source>
        <dbReference type="SAM" id="Phobius"/>
    </source>
</evidence>
<reference evidence="10 11" key="1">
    <citation type="submission" date="2019-04" db="EMBL/GenBank/DDBJ databases">
        <title>Complete genome sequence of Agrobacterium tumefaciens CFBP6624.</title>
        <authorList>
            <person name="Haryono M."/>
            <person name="Lin Y.-C."/>
            <person name="Lai E.-M."/>
            <person name="Kuo C.-H."/>
        </authorList>
    </citation>
    <scope>NUCLEOTIDE SEQUENCE [LARGE SCALE GENOMIC DNA]</scope>
    <source>
        <strain evidence="10 11">CFBP6624</strain>
    </source>
</reference>
<proteinExistence type="inferred from homology"/>
<dbReference type="FunFam" id="1.10.287.950:FF:000001">
    <property type="entry name" value="Methyl-accepting chemotaxis sensory transducer"/>
    <property type="match status" value="1"/>
</dbReference>
<dbReference type="SUPFAM" id="SSF58104">
    <property type="entry name" value="Methyl-accepting chemotaxis protein (MCP) signaling domain"/>
    <property type="match status" value="1"/>
</dbReference>
<sequence length="647" mass="68885">MSFLKNTKIKTKVVFVISLMSLMSLSGISYVSLQYKNTDRVYSDFIANEALAAVLNARTSGNLNALGMQMLRASLNDPAGSDFESAVKTFRADRKQLEERQNKIMELVPARTDAARDILKGVVEVEEIGNQVIALMQAGKTAEAQQMALNVLRKIGEVSPKISAGNEQLIQVMNDGRQQLTASTDTTIWTGLIGIALVSLALIALGLFVSSRGITTPIARLRERMGSLAAGDTASEIDGMDRKDEVGQMAAAVQAFRENAIERVRLENETEANRSTSEKDRIEREKQKAKEAADVQFAVDNLATALSKIAEGDVTYRIVQPFVAGLDGIRGDFNRAAEQLQSTLTQVAQNARGIDAGANEIRSAADDLARRTEQQAAAVEETAAALEEITITVKDSTKRAQEAGHLVGRAKVGAEKSGEVVQKAVAAMEQIATSANQISNIIGVIDEIAFQTNLLALNAGVEAARAGDAGKGFAVVAQEVRELAQRSAGAAKEIKNLITTSNSQVEQGVQLVGETGRALELIVTEVQDINRHVAAIAESAQEQSSGLQQINTAVNQMDQDTQKNAAMVEESTAASHGLAREASSLNGLIAQFKLSEGGYSEASAPVRTVSSSDRPAASPARALGGRIRAAFSGNAALNTSADSWEEF</sequence>
<dbReference type="PROSITE" id="PS50885">
    <property type="entry name" value="HAMP"/>
    <property type="match status" value="2"/>
</dbReference>
<keyword evidence="6" id="KW-1133">Transmembrane helix</keyword>
<dbReference type="CDD" id="cd11386">
    <property type="entry name" value="MCP_signal"/>
    <property type="match status" value="1"/>
</dbReference>
<comment type="similarity">
    <text evidence="3">Belongs to the methyl-accepting chemotaxis (MCP) protein family.</text>
</comment>
<dbReference type="InterPro" id="IPR051310">
    <property type="entry name" value="MCP_chemotaxis"/>
</dbReference>
<comment type="subcellular location">
    <subcellularLocation>
        <location evidence="1">Membrane</location>
    </subcellularLocation>
</comment>
<dbReference type="Gene3D" id="6.10.340.10">
    <property type="match status" value="1"/>
</dbReference>
<feature type="domain" description="HAMP" evidence="9">
    <location>
        <begin position="293"/>
        <end position="345"/>
    </location>
</feature>
<dbReference type="GO" id="GO:0004888">
    <property type="term" value="F:transmembrane signaling receptor activity"/>
    <property type="evidence" value="ECO:0007669"/>
    <property type="project" value="TreeGrafter"/>
</dbReference>
<feature type="domain" description="Methyl-accepting transducer" evidence="7">
    <location>
        <begin position="350"/>
        <end position="579"/>
    </location>
</feature>
<dbReference type="PANTHER" id="PTHR43531">
    <property type="entry name" value="PROTEIN ICFG"/>
    <property type="match status" value="1"/>
</dbReference>
<evidence type="ECO:0000259" key="9">
    <source>
        <dbReference type="PROSITE" id="PS50885"/>
    </source>
</evidence>
<dbReference type="InterPro" id="IPR000727">
    <property type="entry name" value="T_SNARE_dom"/>
</dbReference>
<protein>
    <submittedName>
        <fullName evidence="10">HAMP domain-containing protein</fullName>
    </submittedName>
</protein>
<keyword evidence="6" id="KW-0812">Transmembrane</keyword>
<dbReference type="PROSITE" id="PS50111">
    <property type="entry name" value="CHEMOTAXIS_TRANSDUC_2"/>
    <property type="match status" value="1"/>
</dbReference>
<dbReference type="Pfam" id="PF00672">
    <property type="entry name" value="HAMP"/>
    <property type="match status" value="1"/>
</dbReference>
<dbReference type="RefSeq" id="WP_052820075.1">
    <property type="nucleotide sequence ID" value="NZ_CP039908.1"/>
</dbReference>
<dbReference type="GO" id="GO:0005886">
    <property type="term" value="C:plasma membrane"/>
    <property type="evidence" value="ECO:0007669"/>
    <property type="project" value="TreeGrafter"/>
</dbReference>
<feature type="transmembrane region" description="Helical" evidence="6">
    <location>
        <begin position="188"/>
        <end position="210"/>
    </location>
</feature>
<name>A0AAE6BQQ8_AGRTU</name>
<dbReference type="EMBL" id="CP039908">
    <property type="protein sequence ID" value="QCM01556.1"/>
    <property type="molecule type" value="Genomic_DNA"/>
</dbReference>
<dbReference type="Pfam" id="PF00015">
    <property type="entry name" value="MCPsignal"/>
    <property type="match status" value="1"/>
</dbReference>
<evidence type="ECO:0000256" key="4">
    <source>
        <dbReference type="PROSITE-ProRule" id="PRU00284"/>
    </source>
</evidence>
<dbReference type="InterPro" id="IPR003660">
    <property type="entry name" value="HAMP_dom"/>
</dbReference>
<feature type="region of interest" description="Disordered" evidence="5">
    <location>
        <begin position="268"/>
        <end position="287"/>
    </location>
</feature>
<dbReference type="GO" id="GO:0007165">
    <property type="term" value="P:signal transduction"/>
    <property type="evidence" value="ECO:0007669"/>
    <property type="project" value="UniProtKB-KW"/>
</dbReference>
<dbReference type="Gene3D" id="1.10.287.950">
    <property type="entry name" value="Methyl-accepting chemotaxis protein"/>
    <property type="match status" value="1"/>
</dbReference>
<evidence type="ECO:0000259" key="8">
    <source>
        <dbReference type="PROSITE" id="PS50192"/>
    </source>
</evidence>
<dbReference type="SMART" id="SM00304">
    <property type="entry name" value="HAMP"/>
    <property type="match status" value="2"/>
</dbReference>
<dbReference type="SMART" id="SM00283">
    <property type="entry name" value="MA"/>
    <property type="match status" value="1"/>
</dbReference>
<accession>A0AAE6BQQ8</accession>
<evidence type="ECO:0000256" key="5">
    <source>
        <dbReference type="SAM" id="MobiDB-lite"/>
    </source>
</evidence>
<evidence type="ECO:0000313" key="11">
    <source>
        <dbReference type="Proteomes" id="UP000298646"/>
    </source>
</evidence>
<feature type="domain" description="HAMP" evidence="9">
    <location>
        <begin position="212"/>
        <end position="265"/>
    </location>
</feature>
<dbReference type="InterPro" id="IPR004089">
    <property type="entry name" value="MCPsignal_dom"/>
</dbReference>
<feature type="transmembrane region" description="Helical" evidence="6">
    <location>
        <begin position="12"/>
        <end position="33"/>
    </location>
</feature>
<dbReference type="CDD" id="cd06225">
    <property type="entry name" value="HAMP"/>
    <property type="match status" value="1"/>
</dbReference>
<feature type="domain" description="T-SNARE coiled-coil homology" evidence="8">
    <location>
        <begin position="341"/>
        <end position="403"/>
    </location>
</feature>
<gene>
    <name evidence="10" type="ORF">CFBP6624_14980</name>
</gene>
<dbReference type="AlphaFoldDB" id="A0AAE6BQQ8"/>
<evidence type="ECO:0000313" key="10">
    <source>
        <dbReference type="EMBL" id="QCM01556.1"/>
    </source>
</evidence>
<keyword evidence="6" id="KW-0472">Membrane</keyword>
<dbReference type="Proteomes" id="UP000298646">
    <property type="component" value="Chromosome linear"/>
</dbReference>
<keyword evidence="4" id="KW-0807">Transducer</keyword>
<dbReference type="PROSITE" id="PS50192">
    <property type="entry name" value="T_SNARE"/>
    <property type="match status" value="1"/>
</dbReference>
<evidence type="ECO:0000256" key="1">
    <source>
        <dbReference type="ARBA" id="ARBA00004370"/>
    </source>
</evidence>
<organism evidence="10 11">
    <name type="scientific">Agrobacterium tumefaciens</name>
    <dbReference type="NCBI Taxonomy" id="358"/>
    <lineage>
        <taxon>Bacteria</taxon>
        <taxon>Pseudomonadati</taxon>
        <taxon>Pseudomonadota</taxon>
        <taxon>Alphaproteobacteria</taxon>
        <taxon>Hyphomicrobiales</taxon>
        <taxon>Rhizobiaceae</taxon>
        <taxon>Rhizobium/Agrobacterium group</taxon>
        <taxon>Agrobacterium</taxon>
        <taxon>Agrobacterium tumefaciens complex</taxon>
    </lineage>
</organism>
<dbReference type="GO" id="GO:0006935">
    <property type="term" value="P:chemotaxis"/>
    <property type="evidence" value="ECO:0007669"/>
    <property type="project" value="UniProtKB-KW"/>
</dbReference>
<evidence type="ECO:0000259" key="7">
    <source>
        <dbReference type="PROSITE" id="PS50111"/>
    </source>
</evidence>